<gene>
    <name evidence="2" type="primary">gp_73430</name>
</gene>
<evidence type="ECO:0000256" key="1">
    <source>
        <dbReference type="SAM" id="MobiDB-lite"/>
    </source>
</evidence>
<evidence type="ECO:0000313" key="2">
    <source>
        <dbReference type="EMBL" id="QWM90932.2"/>
    </source>
</evidence>
<protein>
    <submittedName>
        <fullName evidence="2">Uncharacterized protein</fullName>
    </submittedName>
</protein>
<name>A0AA48WZR5_9CAUD</name>
<dbReference type="Proteomes" id="UP000827937">
    <property type="component" value="Segment"/>
</dbReference>
<accession>A0AA48WZR5</accession>
<feature type="region of interest" description="Disordered" evidence="1">
    <location>
        <begin position="1042"/>
        <end position="1096"/>
    </location>
</feature>
<sequence length="4661" mass="529289">MAKKKKVYDTSLIDGIRQRTAMYDAMIAPQINTEEYMHRMANPDANYEEAPDNYGFTDWASNAFYDWNLTKAQTERDAKLGEYIMADQDYNTLISLKDYINSSKAVIELSRQLSQDPTNEQLKQQLQEASLMQVNNKSAYDTAISGKFNNNYLNSYITGSLKQGNLDNTLIEIDKEINPITRPDGSMQDDNIYNKRIVSLRDAEIQSDKAKRFDEKLTSQYYRKNKEKSGMDFSDIDTWLFKLPGLLGSSAASVGSSILGTLSAYYAASAGNPLVAGAAALVSIGSNLYSRDQESKSEVFQNYKQSVKNSAKKLGVDKDVLADAKIKMAQQGYSTEQINDDEYVYDRILSGDIKINNRKFNKAMLDNREGLRSLYIDNMALSISDVAQQAIEVVPIGSMAKKVKGLKTLAEKGAKLRKGLQEQLSNRIDDITSFGLDNVGRLPIRTKRRAITDLGGRILVSGILEGAEEGIQYIKGQRYIDNNFDADPNLVKSFIRNIGTGARAVFAAITPWDPVYSNDQEFMENFKGGALLGGLMTTVYGAPSAAIQINNQLPTDQFVSALYAEQMDAKDRVRKNAMYSSFIRTGKYDNLMSSFDEAENIVSRTEGLDIQDIQNERKRAELIRNMYTSPVTMSQAMKAGIDPRTEEYDVFVALKEHHEALLTEAANNRANITSEVDQLMYSPEISQYISSIKPDVTPDQEVAIRNLIRLKSQTELYDQLITDYTSNGNKLSELEKNTGIRTSKSDVIKFKHLLNKDKQQIDAVYQQLRKEAEDLGITEQQLSVPNIHQTLKDLQEKEIIANLDFERAKAERDAMNSPKGAIAKINKWLDVEDQEDTFVQELDDLYSGKKQEDEVIDSEEITPEPVEVTTTPEVTNPEPTIAAESKAQDTAEDVATEPEDITEARQNASAIRNKYFEQERNSKGDVVLVPSAKYKAGKSYANAGQAMKDIYSYLYPNRQNYQEYSASKFMENSEDGLKNLWEDMRDTRMQLEEELYTNGNSSKANRLADTLNSQVELSKFIIQSHSKIAQRIKDQAPARLEEMKQARQEEQQAAEKLEEIKSEERQKVVKQNDDTPTKSADAIPEVPATPTQEQPTQAELPTLASIMGDWLGAEAASSLQQSQQPQQEQIPVEQPTTVNTQELTYDKDEDPYSHEINYRLSEGSRDANGNYIRISKRYQGMEDYLNDDDLSLVSSKPDFIPEVMNNGVHFEVHDYTNKDGKVEPAIYAIFDYKGKKYAGAIKTVEGGLRGRYSPFNRLPFEKQTKIVDNLVRLRNKIIELYEQTKKNPNLEVVPTALRATTGRFRNEKNPDNSPKNRSLLDSAWLTIKDPFEITPDNTQIGITTGPINNEVIRLRNTILSVKGGSLGQPMWVLKVPRLDGEYDTKLVKLNYQTFADKPQIADLILNLVTSNEQFYTDAKGVKTNIRPIDILDFIVNFGPHTAVNPNDTRFTPQQIQAKQRKQFFVDDNGNLVIGNTSYSISDLVSQPDIRQQAKNYIMSNFHWNIDEQALNTYYLGGDLQSQVTDPRFKSVAAFLKNSNIDKLTIIPGLIELDQSEFGIIPGSNGRKTIDSKHPNGMSTLGWYIKQGILLTDIADELWDSNIYVDDVMLADKTAEKIQQQAQQKVEKEYEDPIKTKVFTLPDESGKQTSVNMADIFAILDGKKRGPNMEVEVQEDNTLWVNERIDPEQAKEWLSSTFGISPQIIPTIVDVTEAGTAVVGRIMEDSILISNFAPIGTEYHEAWHRVSLLLIDNKRRERIYNRMRKKNPQMTDSQIEEALADQFRDFMLNEAGSYAFDTKNWFRRILDFIKLWARTGQYALAKIYSDINRGKFYGIKPNEENVNRFRQIYGTSGPNLEVAGYELKTITQYNQFDNIVKSLTYAFFRVNGQTTVPNIEYSALAEDNQQFERLKLIIEAQARTYPSPVMDEILDKYETVFMPTIATRLKQLGVRAIDRNEDETISDIEEGAERVNIGQHTVEGMNISIKDNAPAEVKFFFQTIPLYEISPDGSMSMKIDPITHFANFVDAKTAWDNILKDLSGCRTIANIVDKVATYAQNGSAFHSALLFKLNRLIKDSNQKEDLVKAADAEAMLTKIETVVTCDINNYVTAKISKDPETGFIKHELVDNTVDVKAATYPKVWSQALFTNAGLFKYDKEGVIIAEEGSKKALDTVIKNFNSVITAFRNNKGILKIGDRNIDLHETSNQKMLKKYLVNMFNVIGIGIDVPTIDKMLLSGRYGNPKSDAFTLISEFSSSTVNFGGIPKIVSVLEAIKNAINNDSTIKEIKVNEVTVDPTQVWNNIGYVKELANYYAFTHATDNSLSSYGPDGNSYYMVSQNNFAKDRLNEIVSDPTVFQELESVVYNEHSIILQAVRGGNRNLSMETFINFKDTTTGDKGRDYHGITDREDYIAKMTAVFNNRIIFPTVADKKTYHFIKGITLPHEPIRFNNNNGQTFVQYGEQAMDYLLGYCYDELNQIELCLRQIDDDPNHYNPETGLHYNDDGTINNDWIEPSRRIKNFHTPNKYDYKDKDGVEHTVTLEGNGARFLFLTGIYTNKGFVNFNDPTKSAKECLQLAKDYFFNTSPETQKAFLAGLINRRVKKELEYARDLGLITMNDQGNIWSIRNVLLDDNVVTERSARYQSVDSANAEAYAVFDMISDYVMNSIISIQEVEKLFSGSPAYYKVKYDREGITDVSIDKIKRLGSLTSTGLNNRLDFFNDPMRDEYVVTELKDHEIMDKQYHEYEGLFYRANIKETIQEMLGEEAWNEVKDLSIRDIEKQYPEETKIAKQAAKVAVAGYKKGVNVADAAVYISPNMTRDLLRMRGVWNADIKRAFEVLTNPVTADKWESDPKLYAEANKVILNAMKYIAFGTRFRNGLGIPYFNKMALFPLFKSVATGDIKALYDRMVDPNDPIDMAMFDSAVKAGSESPTAYYRKAKDSEIELKDGQTVLSASIVDWAESGQGNTITDLSKLVTYRQKFKYIRQQLETNPHTHPEQMAGTQFLKVNLSNLRKDDLYGPDGSQVTGREINDTVMGALNTLSNMGRQDIVDELFVDGNINVTALGNMLERDARESDANDNVLSGLKTKNNAFVIPLSALSDNKWLESRFISMINKLVIDVHMPGGAFIQRSAFGLEATSQNVITEDMINDGKPLLMINEKDGSMDSVVSINLFKHMIPNYSKMTFKQARKWLLDHNIIGQNADATGIGYRIPTQSIASISALRFVDVFPEIMGDTIMLPEGFTKLTGSDFDIDKLYVARYSFNKNGGIITHGGALTREDVASAYKNDIIKMYIKILLTKDNSAMLKGSIDDATDTVKGILKDIEGTSSYHPEPFEVYTPRYQEDRKAEYTGGKAGIGPFALNNAHHILTQLVGIRMQSDGFTGTLEIEDVGRIYDYPTKGNPKGGRILDWLSAMINAFVDIAKDPYIVKLNVNAWTYNMVSFLLRTGKGAQTFYFVRQPILVEMANEVLKTKGKYGIDRTKTPSQLEKEAIEKVLDKYDPTKKLRKKYEYINRKNETKASEYQDLFRTYIDDKGEITSRTRQLLKINPEDSKDFNEEQVRIYYAWLALKPYADDLANLVKFSKIDTKKTGKTFAEQDIYYKGMLDMEENSKFAKGEVTRFFNETFIRTKTENSIPLGSSIFRNLLLRNTDQFANQKHIALSLVGRAANADSKLLSAVINGMEAQIKSQFFNQYVKDNNIDLNTMFQGRNSIPNRLYRFKQEVLKGNPRLSHLLNNDGTIANDFVNYLIPNINKEGLDFIDRSEQLNADQAQANNLINYWRQLLDDPEPSVKRLFRDLAVYSFYTSGDNTVMNAFFQYLPNSERVSMGYTQFIQGKLDQMVNNADKSYNDIEDLFLNNWQNDKLVRPVDMYGGKYQAPLRSVSLNKDAAMPNIILGQRTDMQAAVVKPLNWVTIDDVKYPIFPPYVKIKDNLGFEPANWHVYRLIGYIDKPERTWQGKLTGRTLYTPIYGLVSKKGYSYKGHTIIEYGLSTQFEFNKENEWDYFEALNNLDALSDMTDEVERTYFEQDKAYMHHIGELPSYSGMNYAIAEQDRIFEYEQDDTDDSVEGVVLEEADDNDTENAVTTYVNHSGGAIGSDTMWGEIGEEYGVVSNHYYHGAKTPNGNIEITEEQFERGKQHVYKANETLHRRPDKYMNLLARNWIQVENSDAVFAIGQLKNNVVDGGTGWAVQMAIDVNKPVYVFDQERNKWYTKVDEDWVEIGTPTLTPNFAGIGTRNINQNGIEAIRDVYENTFRIENLPNDIKKLNFDEVSSKLFDLINKLGIQVVLVDQRELAGSSTVAQYNSDNNSIQLSKNYESLLKQNGMSLHQLLSHEYIHVVSSYAIDNVESMPKEVQDAVNIIKASYKTLLNNEKQNYIMFGDEVLPNEDLYYGLSSEKEMIAELANPRFREVLRRNNLLNNIIDSVKKIILKLFNKFHIGNSSTIEDNLIDSLNTLIDNFNTEMYNDWNSTRTAQRWYRENIQSFSFNRSLTQKFIDDVQEQLNDKPDDQIARITINIPEFIASELYNAIGGKEGKGKPINFRLNGSMLPARIISMHESDKLYKGIYTETSTYDLTIDTHPSIIPIEEYKKSGKNYIPLNFNRELTGVDLMALYDQGNKRISEVLDTLEDLTADERQTYLNEFAQQMARDNVNTQDKLEEALRKFICNL</sequence>
<evidence type="ECO:0000313" key="3">
    <source>
        <dbReference type="Proteomes" id="UP000827937"/>
    </source>
</evidence>
<proteinExistence type="predicted"/>
<reference evidence="2 3" key="1">
    <citation type="submission" date="2021-04" db="EMBL/GenBank/DDBJ databases">
        <authorList>
            <person name="Shkoporov A.N."/>
            <person name="Stockdale S.R."/>
            <person name="Guerin E."/>
            <person name="Ross R.P."/>
            <person name="Hill C."/>
        </authorList>
    </citation>
    <scope>NUCLEOTIDE SEQUENCE [LARGE SCALE GENOMIC DNA]</scope>
    <source>
        <strain evidence="3">cr150_1</strain>
    </source>
</reference>
<keyword evidence="3" id="KW-1185">Reference proteome</keyword>
<dbReference type="EMBL" id="MZ130495">
    <property type="protein sequence ID" value="QWM90932.2"/>
    <property type="molecule type" value="Genomic_DNA"/>
</dbReference>
<feature type="compositionally biased region" description="Basic and acidic residues" evidence="1">
    <location>
        <begin position="1042"/>
        <end position="1076"/>
    </location>
</feature>
<organism evidence="2 3">
    <name type="scientific">uncultured phage cr150_1</name>
    <dbReference type="NCBI Taxonomy" id="2986413"/>
    <lineage>
        <taxon>Viruses</taxon>
        <taxon>Duplodnaviria</taxon>
        <taxon>Heunggongvirae</taxon>
        <taxon>Uroviricota</taxon>
        <taxon>Caudoviricetes</taxon>
        <taxon>Crassvirales</taxon>
        <taxon>Suoliviridae</taxon>
        <taxon>Loutivirinae</taxon>
        <taxon>Blohavirus</taxon>
        <taxon>Blohavirus faecalis</taxon>
    </lineage>
</organism>